<evidence type="ECO:0008006" key="4">
    <source>
        <dbReference type="Google" id="ProtNLM"/>
    </source>
</evidence>
<protein>
    <recommendedName>
        <fullName evidence="4">DUF3955 domain-containing protein</fullName>
    </recommendedName>
</protein>
<accession>A0ABT8N6P1</accession>
<reference evidence="2 3" key="1">
    <citation type="submission" date="2023-06" db="EMBL/GenBank/DDBJ databases">
        <title>Novel species in genus Planococcus.</title>
        <authorList>
            <person name="Ning S."/>
        </authorList>
    </citation>
    <scope>NUCLEOTIDE SEQUENCE [LARGE SCALE GENOMIC DNA]</scope>
    <source>
        <strain evidence="2 3">N028</strain>
    </source>
</reference>
<name>A0ABT8N6P1_9BACL</name>
<sequence length="70" mass="7729">MKNFSFKGRMIYFGVIAAISLAFFALQFYANSQGSPGTGSIILLILWGLMVAFGIGGMIFSIMKRSRQQK</sequence>
<feature type="transmembrane region" description="Helical" evidence="1">
    <location>
        <begin position="41"/>
        <end position="63"/>
    </location>
</feature>
<evidence type="ECO:0000256" key="1">
    <source>
        <dbReference type="SAM" id="Phobius"/>
    </source>
</evidence>
<keyword evidence="1" id="KW-1133">Transmembrane helix</keyword>
<keyword evidence="1" id="KW-0472">Membrane</keyword>
<keyword evidence="1" id="KW-0812">Transmembrane</keyword>
<dbReference type="Proteomes" id="UP001172055">
    <property type="component" value="Unassembled WGS sequence"/>
</dbReference>
<evidence type="ECO:0000313" key="2">
    <source>
        <dbReference type="EMBL" id="MDN7243215.1"/>
    </source>
</evidence>
<keyword evidence="3" id="KW-1185">Reference proteome</keyword>
<comment type="caution">
    <text evidence="2">The sequence shown here is derived from an EMBL/GenBank/DDBJ whole genome shotgun (WGS) entry which is preliminary data.</text>
</comment>
<dbReference type="RefSeq" id="WP_300986951.1">
    <property type="nucleotide sequence ID" value="NZ_CP129236.1"/>
</dbReference>
<dbReference type="EMBL" id="JAUJWV010000003">
    <property type="protein sequence ID" value="MDN7243215.1"/>
    <property type="molecule type" value="Genomic_DNA"/>
</dbReference>
<gene>
    <name evidence="2" type="ORF">QWY14_15530</name>
</gene>
<organism evidence="2 3">
    <name type="scientific">Planococcus shixiaomingii</name>
    <dbReference type="NCBI Taxonomy" id="3058393"/>
    <lineage>
        <taxon>Bacteria</taxon>
        <taxon>Bacillati</taxon>
        <taxon>Bacillota</taxon>
        <taxon>Bacilli</taxon>
        <taxon>Bacillales</taxon>
        <taxon>Caryophanaceae</taxon>
        <taxon>Planococcus</taxon>
    </lineage>
</organism>
<evidence type="ECO:0000313" key="3">
    <source>
        <dbReference type="Proteomes" id="UP001172055"/>
    </source>
</evidence>
<feature type="transmembrane region" description="Helical" evidence="1">
    <location>
        <begin position="12"/>
        <end position="29"/>
    </location>
</feature>
<proteinExistence type="predicted"/>